<dbReference type="Pfam" id="PF08843">
    <property type="entry name" value="AbiEii"/>
    <property type="match status" value="1"/>
</dbReference>
<sequence length="277" mass="31830">MIPLDYITEWQANAPWQQLSQVEQDLIICRALVELYSYPVIAENLVFRGGTALFKLHLPPVRYSEDIDLVQKAPGPIGPVMDAAQEKLNPWLGEPKRKQSEGRVTLTWRVESEEGLPLKLKVEINSREHFTVLGYQQIPFAMTSRWHTGQVSITTYGRDELLGTKLRALYQRKKGRDLFDLWHASQTIAVNPESIVSCFLRYMEHEKHKVSRTGFEMNLFEKLDDSRFLDDMGPLLISTTSWNPKAAGIYVLEVLSPLMPGEAWKQTEEKLKDLKES</sequence>
<accession>B3ENE1</accession>
<dbReference type="EMBL" id="CP001101">
    <property type="protein sequence ID" value="ACE03671.1"/>
    <property type="molecule type" value="Genomic_DNA"/>
</dbReference>
<dbReference type="HOGENOM" id="CLU_092368_0_0_10"/>
<proteinExistence type="predicted"/>
<dbReference type="eggNOG" id="COG2253">
    <property type="taxonomic scope" value="Bacteria"/>
</dbReference>
<dbReference type="Gene3D" id="3.10.450.620">
    <property type="entry name" value="JHP933, nucleotidyltransferase-like core domain"/>
    <property type="match status" value="1"/>
</dbReference>
<organism evidence="1">
    <name type="scientific">Chlorobium phaeobacteroides (strain BS1)</name>
    <dbReference type="NCBI Taxonomy" id="331678"/>
    <lineage>
        <taxon>Bacteria</taxon>
        <taxon>Pseudomonadati</taxon>
        <taxon>Chlorobiota</taxon>
        <taxon>Chlorobiia</taxon>
        <taxon>Chlorobiales</taxon>
        <taxon>Chlorobiaceae</taxon>
        <taxon>Chlorobium/Pelodictyon group</taxon>
        <taxon>Chlorobium</taxon>
    </lineage>
</organism>
<dbReference type="AlphaFoldDB" id="B3ENE1"/>
<name>B3ENE1_CHLPB</name>
<dbReference type="InterPro" id="IPR014942">
    <property type="entry name" value="AbiEii"/>
</dbReference>
<reference evidence="1" key="1">
    <citation type="submission" date="2008-06" db="EMBL/GenBank/DDBJ databases">
        <title>Complete sequence of Chlorobium phaeobacteroides BS1.</title>
        <authorList>
            <consortium name="US DOE Joint Genome Institute"/>
            <person name="Lucas S."/>
            <person name="Copeland A."/>
            <person name="Lapidus A."/>
            <person name="Glavina del Rio T."/>
            <person name="Dalin E."/>
            <person name="Tice H."/>
            <person name="Bruce D."/>
            <person name="Goodwin L."/>
            <person name="Pitluck S."/>
            <person name="Schmutz J."/>
            <person name="Larimer F."/>
            <person name="Land M."/>
            <person name="Hauser L."/>
            <person name="Kyrpides N."/>
            <person name="Ovchinnikova G."/>
            <person name="Li T."/>
            <person name="Liu Z."/>
            <person name="Zhao F."/>
            <person name="Overmann J."/>
            <person name="Bryant D.A."/>
            <person name="Richardson P."/>
        </authorList>
    </citation>
    <scope>NUCLEOTIDE SEQUENCE [LARGE SCALE GENOMIC DNA]</scope>
    <source>
        <strain evidence="1">BS1</strain>
    </source>
</reference>
<dbReference type="KEGG" id="cpb:Cphamn1_0715"/>
<evidence type="ECO:0008006" key="2">
    <source>
        <dbReference type="Google" id="ProtNLM"/>
    </source>
</evidence>
<evidence type="ECO:0000313" key="1">
    <source>
        <dbReference type="EMBL" id="ACE03671.1"/>
    </source>
</evidence>
<protein>
    <recommendedName>
        <fullName evidence="2">Nucleotidyl transferase AbiEii/AbiGii toxin family protein</fullName>
    </recommendedName>
</protein>
<gene>
    <name evidence="1" type="ordered locus">Cphamn1_0715</name>
</gene>